<accession>A0A8J7I3C0</accession>
<dbReference type="AlphaFoldDB" id="A0A8J7I3C0"/>
<reference evidence="1 2" key="1">
    <citation type="journal article" date="2021" name="Int. J. Syst. Evol. Microbiol.">
        <title>Amazonocrinis nigriterrae gen. nov., sp. nov., Atlanticothrix silvestris gen. nov., sp. nov. and Dendronalium phyllosphericum gen. nov., sp. nov., nostocacean cyanobacteria from Brazilian environments.</title>
        <authorList>
            <person name="Alvarenga D.O."/>
            <person name="Andreote A.P.D."/>
            <person name="Branco L.H.Z."/>
            <person name="Delbaje E."/>
            <person name="Cruz R.B."/>
            <person name="Varani A.M."/>
            <person name="Fiore M.F."/>
        </authorList>
    </citation>
    <scope>NUCLEOTIDE SEQUENCE [LARGE SCALE GENOMIC DNA]</scope>
    <source>
        <strain evidence="1 2">CENA369</strain>
    </source>
</reference>
<dbReference type="Proteomes" id="UP000662314">
    <property type="component" value="Unassembled WGS sequence"/>
</dbReference>
<keyword evidence="2" id="KW-1185">Reference proteome</keyword>
<comment type="caution">
    <text evidence="1">The sequence shown here is derived from an EMBL/GenBank/DDBJ whole genome shotgun (WGS) entry which is preliminary data.</text>
</comment>
<evidence type="ECO:0000313" key="2">
    <source>
        <dbReference type="Proteomes" id="UP000662314"/>
    </source>
</evidence>
<sequence length="69" mass="7907">MTKPDFSKMSRKELRAYVLAHREDDEAIEALIERGSPNSPIYPFPQTNEDLKEMEQILKRKLGSSGEAI</sequence>
<dbReference type="InterPro" id="IPR054053">
    <property type="entry name" value="DUF6887"/>
</dbReference>
<proteinExistence type="predicted"/>
<organism evidence="1 2">
    <name type="scientific">Dendronalium phyllosphericum CENA369</name>
    <dbReference type="NCBI Taxonomy" id="1725256"/>
    <lineage>
        <taxon>Bacteria</taxon>
        <taxon>Bacillati</taxon>
        <taxon>Cyanobacteriota</taxon>
        <taxon>Cyanophyceae</taxon>
        <taxon>Nostocales</taxon>
        <taxon>Nostocaceae</taxon>
        <taxon>Dendronalium</taxon>
        <taxon>Dendronalium phyllosphericum</taxon>
    </lineage>
</organism>
<evidence type="ECO:0000313" key="1">
    <source>
        <dbReference type="EMBL" id="MBH8572166.1"/>
    </source>
</evidence>
<dbReference type="RefSeq" id="WP_214430995.1">
    <property type="nucleotide sequence ID" value="NZ_CAWPUQ010000317.1"/>
</dbReference>
<dbReference type="Pfam" id="PF21826">
    <property type="entry name" value="DUF6887"/>
    <property type="match status" value="1"/>
</dbReference>
<protein>
    <submittedName>
        <fullName evidence="1">Uncharacterized protein</fullName>
    </submittedName>
</protein>
<dbReference type="EMBL" id="JAECZA010000008">
    <property type="protein sequence ID" value="MBH8572166.1"/>
    <property type="molecule type" value="Genomic_DNA"/>
</dbReference>
<gene>
    <name evidence="1" type="ORF">I8752_03775</name>
</gene>
<name>A0A8J7I3C0_9NOST</name>